<accession>D1C9D9</accession>
<dbReference type="RefSeq" id="WP_012873467.1">
    <property type="nucleotide sequence ID" value="NC_013524.1"/>
</dbReference>
<dbReference type="PROSITE" id="PS01012">
    <property type="entry name" value="FOLYLPOLYGLU_SYNT_2"/>
    <property type="match status" value="1"/>
</dbReference>
<evidence type="ECO:0000256" key="17">
    <source>
        <dbReference type="ARBA" id="ARBA00032510"/>
    </source>
</evidence>
<keyword evidence="10" id="KW-0479">Metal-binding</keyword>
<evidence type="ECO:0000256" key="1">
    <source>
        <dbReference type="ARBA" id="ARBA00001946"/>
    </source>
</evidence>
<organism evidence="25 26">
    <name type="scientific">Sphaerobacter thermophilus (strain ATCC 49802 / DSM 20745 / KCCM 41009 / NCIMB 13125 / S 6022)</name>
    <dbReference type="NCBI Taxonomy" id="479434"/>
    <lineage>
        <taxon>Bacteria</taxon>
        <taxon>Pseudomonadati</taxon>
        <taxon>Thermomicrobiota</taxon>
        <taxon>Thermomicrobia</taxon>
        <taxon>Sphaerobacterales</taxon>
        <taxon>Sphaerobacterineae</taxon>
        <taxon>Sphaerobacteraceae</taxon>
        <taxon>Sphaerobacter</taxon>
    </lineage>
</organism>
<dbReference type="InterPro" id="IPR001645">
    <property type="entry name" value="Folylpolyglutamate_synth"/>
</dbReference>
<dbReference type="Pfam" id="PF02875">
    <property type="entry name" value="Mur_ligase_C"/>
    <property type="match status" value="1"/>
</dbReference>
<evidence type="ECO:0000256" key="9">
    <source>
        <dbReference type="ARBA" id="ARBA00022598"/>
    </source>
</evidence>
<evidence type="ECO:0000256" key="5">
    <source>
        <dbReference type="ARBA" id="ARBA00008276"/>
    </source>
</evidence>
<comment type="pathway">
    <text evidence="3">Cofactor biosynthesis; tetrahydrofolate biosynthesis; 7,8-dihydrofolate from 2-amino-4-hydroxy-6-hydroxymethyl-7,8-dihydropteridine diphosphate and 4-aminobenzoate: step 2/2.</text>
</comment>
<dbReference type="eggNOG" id="COG0285">
    <property type="taxonomic scope" value="Bacteria"/>
</dbReference>
<dbReference type="FunCoup" id="D1C9D9">
    <property type="interactions" value="484"/>
</dbReference>
<dbReference type="SUPFAM" id="SSF53623">
    <property type="entry name" value="MurD-like peptide ligases, catalytic domain"/>
    <property type="match status" value="1"/>
</dbReference>
<dbReference type="PANTHER" id="PTHR11136:SF0">
    <property type="entry name" value="DIHYDROFOLATE SYNTHETASE-RELATED"/>
    <property type="match status" value="1"/>
</dbReference>
<dbReference type="GO" id="GO:0004326">
    <property type="term" value="F:tetrahydrofolylpolyglutamate synthase activity"/>
    <property type="evidence" value="ECO:0007669"/>
    <property type="project" value="UniProtKB-EC"/>
</dbReference>
<evidence type="ECO:0000256" key="14">
    <source>
        <dbReference type="ARBA" id="ARBA00022909"/>
    </source>
</evidence>
<evidence type="ECO:0000256" key="20">
    <source>
        <dbReference type="ARBA" id="ARBA00049035"/>
    </source>
</evidence>
<dbReference type="EMBL" id="CP001824">
    <property type="protein sequence ID" value="ACZ40432.1"/>
    <property type="molecule type" value="Genomic_DNA"/>
</dbReference>
<dbReference type="EC" id="6.3.2.12" evidence="6"/>
<evidence type="ECO:0000256" key="19">
    <source>
        <dbReference type="ARBA" id="ARBA00047808"/>
    </source>
</evidence>
<comment type="catalytic activity">
    <reaction evidence="20">
        <text>(6R)-5,10-methylenetetrahydrofolyl-(gamma-L-Glu)(n) + L-glutamate + ATP = (6R)-5,10-methylenetetrahydrofolyl-(gamma-L-Glu)(n+1) + ADP + phosphate + H(+)</text>
        <dbReference type="Rhea" id="RHEA:51912"/>
        <dbReference type="Rhea" id="RHEA-COMP:13257"/>
        <dbReference type="Rhea" id="RHEA-COMP:13258"/>
        <dbReference type="ChEBI" id="CHEBI:15378"/>
        <dbReference type="ChEBI" id="CHEBI:29985"/>
        <dbReference type="ChEBI" id="CHEBI:30616"/>
        <dbReference type="ChEBI" id="CHEBI:43474"/>
        <dbReference type="ChEBI" id="CHEBI:136572"/>
        <dbReference type="ChEBI" id="CHEBI:456216"/>
        <dbReference type="EC" id="6.3.2.17"/>
    </reaction>
</comment>
<dbReference type="EC" id="6.3.2.17" evidence="7"/>
<evidence type="ECO:0000256" key="8">
    <source>
        <dbReference type="ARBA" id="ARBA00019357"/>
    </source>
</evidence>
<comment type="catalytic activity">
    <reaction evidence="21">
        <text>7,8-dihydropteroate + L-glutamate + ATP = 7,8-dihydrofolate + ADP + phosphate + H(+)</text>
        <dbReference type="Rhea" id="RHEA:23584"/>
        <dbReference type="ChEBI" id="CHEBI:15378"/>
        <dbReference type="ChEBI" id="CHEBI:17839"/>
        <dbReference type="ChEBI" id="CHEBI:29985"/>
        <dbReference type="ChEBI" id="CHEBI:30616"/>
        <dbReference type="ChEBI" id="CHEBI:43474"/>
        <dbReference type="ChEBI" id="CHEBI:57451"/>
        <dbReference type="ChEBI" id="CHEBI:456216"/>
        <dbReference type="EC" id="6.3.2.12"/>
    </reaction>
</comment>
<dbReference type="SUPFAM" id="SSF53244">
    <property type="entry name" value="MurD-like peptide ligases, peptide-binding domain"/>
    <property type="match status" value="1"/>
</dbReference>
<dbReference type="Proteomes" id="UP000002027">
    <property type="component" value="Chromosome 2"/>
</dbReference>
<evidence type="ECO:0000256" key="13">
    <source>
        <dbReference type="ARBA" id="ARBA00022842"/>
    </source>
</evidence>
<evidence type="ECO:0000259" key="23">
    <source>
        <dbReference type="Pfam" id="PF02875"/>
    </source>
</evidence>
<evidence type="ECO:0000256" key="3">
    <source>
        <dbReference type="ARBA" id="ARBA00004799"/>
    </source>
</evidence>
<evidence type="ECO:0000313" key="25">
    <source>
        <dbReference type="EMBL" id="ACZ40432.1"/>
    </source>
</evidence>
<evidence type="ECO:0000256" key="22">
    <source>
        <dbReference type="PIRNR" id="PIRNR001563"/>
    </source>
</evidence>
<dbReference type="InterPro" id="IPR036565">
    <property type="entry name" value="Mur-like_cat_sf"/>
</dbReference>
<reference evidence="26" key="1">
    <citation type="submission" date="2009-11" db="EMBL/GenBank/DDBJ databases">
        <title>The complete chromosome 2 of Sphaerobacter thermophilus DSM 20745.</title>
        <authorList>
            <person name="Lucas S."/>
            <person name="Copeland A."/>
            <person name="Lapidus A."/>
            <person name="Glavina del Rio T."/>
            <person name="Dalin E."/>
            <person name="Tice H."/>
            <person name="Bruce D."/>
            <person name="Goodwin L."/>
            <person name="Pitluck S."/>
            <person name="Kyrpides N."/>
            <person name="Mavromatis K."/>
            <person name="Ivanova N."/>
            <person name="Mikhailova N."/>
            <person name="LaButti K.M."/>
            <person name="Clum A."/>
            <person name="Sun H.I."/>
            <person name="Brettin T."/>
            <person name="Detter J.C."/>
            <person name="Han C."/>
            <person name="Larimer F."/>
            <person name="Land M."/>
            <person name="Hauser L."/>
            <person name="Markowitz V."/>
            <person name="Cheng J.F."/>
            <person name="Hugenholtz P."/>
            <person name="Woyke T."/>
            <person name="Wu D."/>
            <person name="Steenblock K."/>
            <person name="Schneider S."/>
            <person name="Pukall R."/>
            <person name="Goeker M."/>
            <person name="Klenk H.P."/>
            <person name="Eisen J.A."/>
        </authorList>
    </citation>
    <scope>NUCLEOTIDE SEQUENCE [LARGE SCALE GENOMIC DNA]</scope>
    <source>
        <strain evidence="26">ATCC 49802 / DSM 20745 / S 6022</strain>
    </source>
</reference>
<dbReference type="InParanoid" id="D1C9D9"/>
<keyword evidence="13" id="KW-0460">Magnesium</keyword>
<feature type="domain" description="Mur ligase central" evidence="24">
    <location>
        <begin position="54"/>
        <end position="278"/>
    </location>
</feature>
<name>D1C9D9_SPHTD</name>
<dbReference type="PANTHER" id="PTHR11136">
    <property type="entry name" value="FOLYLPOLYGLUTAMATE SYNTHASE-RELATED"/>
    <property type="match status" value="1"/>
</dbReference>
<reference evidence="25 26" key="2">
    <citation type="journal article" date="2010" name="Stand. Genomic Sci.">
        <title>Complete genome sequence of Desulfohalobium retbaense type strain (HR(100)).</title>
        <authorList>
            <person name="Spring S."/>
            <person name="Nolan M."/>
            <person name="Lapidus A."/>
            <person name="Glavina Del Rio T."/>
            <person name="Copeland A."/>
            <person name="Tice H."/>
            <person name="Cheng J.F."/>
            <person name="Lucas S."/>
            <person name="Land M."/>
            <person name="Chen F."/>
            <person name="Bruce D."/>
            <person name="Goodwin L."/>
            <person name="Pitluck S."/>
            <person name="Ivanova N."/>
            <person name="Mavromatis K."/>
            <person name="Mikhailova N."/>
            <person name="Pati A."/>
            <person name="Chen A."/>
            <person name="Palaniappan K."/>
            <person name="Hauser L."/>
            <person name="Chang Y.J."/>
            <person name="Jeffries C.D."/>
            <person name="Munk C."/>
            <person name="Kiss H."/>
            <person name="Chain P."/>
            <person name="Han C."/>
            <person name="Brettin T."/>
            <person name="Detter J.C."/>
            <person name="Schuler E."/>
            <person name="Goker M."/>
            <person name="Rohde M."/>
            <person name="Bristow J."/>
            <person name="Eisen J.A."/>
            <person name="Markowitz V."/>
            <person name="Hugenholtz P."/>
            <person name="Kyrpides N.C."/>
            <person name="Klenk H.P."/>
        </authorList>
    </citation>
    <scope>NUCLEOTIDE SEQUENCE [LARGE SCALE GENOMIC DNA]</scope>
    <source>
        <strain evidence="26">ATCC 49802 / DSM 20745 / S 6022</strain>
    </source>
</reference>
<dbReference type="GO" id="GO:0005524">
    <property type="term" value="F:ATP binding"/>
    <property type="evidence" value="ECO:0007669"/>
    <property type="project" value="UniProtKB-KW"/>
</dbReference>
<dbReference type="GO" id="GO:0046656">
    <property type="term" value="P:folic acid biosynthetic process"/>
    <property type="evidence" value="ECO:0007669"/>
    <property type="project" value="UniProtKB-KW"/>
</dbReference>
<keyword evidence="26" id="KW-1185">Reference proteome</keyword>
<comment type="cofactor">
    <cofactor evidence="1">
        <name>Mg(2+)</name>
        <dbReference type="ChEBI" id="CHEBI:18420"/>
    </cofactor>
</comment>
<proteinExistence type="inferred from homology"/>
<comment type="pathway">
    <text evidence="4">Cofactor biosynthesis; tetrahydrofolylpolyglutamate biosynthesis.</text>
</comment>
<protein>
    <recommendedName>
        <fullName evidence="8">Dihydrofolate synthase/folylpolyglutamate synthase</fullName>
        <ecNumber evidence="6">6.3.2.12</ecNumber>
        <ecNumber evidence="7">6.3.2.17</ecNumber>
    </recommendedName>
    <alternativeName>
        <fullName evidence="17">Folylpoly-gamma-glutamate synthetase-dihydrofolate synthetase</fullName>
    </alternativeName>
    <alternativeName>
        <fullName evidence="15">Folylpolyglutamate synthetase</fullName>
    </alternativeName>
    <alternativeName>
        <fullName evidence="16">Tetrahydrofolylpolyglutamate synthase</fullName>
    </alternativeName>
</protein>
<dbReference type="GO" id="GO:0005737">
    <property type="term" value="C:cytoplasm"/>
    <property type="evidence" value="ECO:0007669"/>
    <property type="project" value="TreeGrafter"/>
</dbReference>
<sequence>MDYREAIAYIIERSGYDRGFVANPFDAETVGLQRTKWLLEALGNPEERFTAVHIAGTKGKGSTGACVAAILRAAGKRTGLYSSPHLHTFRERVQIDGEPITPEDFAALTAELAAVNSRLAEARPDWGEATAFEVSTALAFLAFARAGVEVGVVEVGLGGRLDATNVVTPAVAVITPISYDHTAILGDTLDAIATEKGGIIKPGRPVVLGPQPPEALATLERIAAERGSPVYRAGRDWHATGTDTGFDLTGPWGTIRDLRVALRGRHQVENAATAVAACWLLREQGIDIPEDAIRAGLAAVHWPGRLEVVREQPLVVVDGAHNVDAAARLAEALVDTFGQRRRTLVLGIARDKDIPAMLEILAPLADRIIATASHHPRAADPAQVAAAARAAGGAGLAVEEAPDIATGLHRALDAAAPEDLICVTGSLYAVSEAREALGLAQADDFERELLFR</sequence>
<keyword evidence="14" id="KW-0289">Folate biosynthesis</keyword>
<evidence type="ECO:0000256" key="6">
    <source>
        <dbReference type="ARBA" id="ARBA00013023"/>
    </source>
</evidence>
<evidence type="ECO:0000256" key="21">
    <source>
        <dbReference type="ARBA" id="ARBA00049161"/>
    </source>
</evidence>
<dbReference type="InterPro" id="IPR004101">
    <property type="entry name" value="Mur_ligase_C"/>
</dbReference>
<dbReference type="OrthoDB" id="9809356at2"/>
<comment type="catalytic activity">
    <reaction evidence="19">
        <text>10-formyltetrahydrofolyl-(gamma-L-Glu)(n) + L-glutamate + ATP = 10-formyltetrahydrofolyl-(gamma-L-Glu)(n+1) + ADP + phosphate + H(+)</text>
        <dbReference type="Rhea" id="RHEA:51904"/>
        <dbReference type="Rhea" id="RHEA-COMP:13088"/>
        <dbReference type="Rhea" id="RHEA-COMP:14300"/>
        <dbReference type="ChEBI" id="CHEBI:15378"/>
        <dbReference type="ChEBI" id="CHEBI:29985"/>
        <dbReference type="ChEBI" id="CHEBI:30616"/>
        <dbReference type="ChEBI" id="CHEBI:43474"/>
        <dbReference type="ChEBI" id="CHEBI:134413"/>
        <dbReference type="ChEBI" id="CHEBI:456216"/>
        <dbReference type="EC" id="6.3.2.17"/>
    </reaction>
</comment>
<dbReference type="AlphaFoldDB" id="D1C9D9"/>
<dbReference type="KEGG" id="sti:Sthe_3030"/>
<dbReference type="InterPro" id="IPR036615">
    <property type="entry name" value="Mur_ligase_C_dom_sf"/>
</dbReference>
<keyword evidence="11 22" id="KW-0547">Nucleotide-binding</keyword>
<dbReference type="Pfam" id="PF08245">
    <property type="entry name" value="Mur_ligase_M"/>
    <property type="match status" value="1"/>
</dbReference>
<dbReference type="NCBIfam" id="TIGR01499">
    <property type="entry name" value="folC"/>
    <property type="match status" value="1"/>
</dbReference>
<evidence type="ECO:0000256" key="2">
    <source>
        <dbReference type="ARBA" id="ARBA00002714"/>
    </source>
</evidence>
<comment type="similarity">
    <text evidence="5 22">Belongs to the folylpolyglutamate synthase family.</text>
</comment>
<comment type="catalytic activity">
    <reaction evidence="18">
        <text>(6S)-5,6,7,8-tetrahydrofolyl-(gamma-L-Glu)(n) + L-glutamate + ATP = (6S)-5,6,7,8-tetrahydrofolyl-(gamma-L-Glu)(n+1) + ADP + phosphate + H(+)</text>
        <dbReference type="Rhea" id="RHEA:10580"/>
        <dbReference type="Rhea" id="RHEA-COMP:14738"/>
        <dbReference type="Rhea" id="RHEA-COMP:14740"/>
        <dbReference type="ChEBI" id="CHEBI:15378"/>
        <dbReference type="ChEBI" id="CHEBI:29985"/>
        <dbReference type="ChEBI" id="CHEBI:30616"/>
        <dbReference type="ChEBI" id="CHEBI:43474"/>
        <dbReference type="ChEBI" id="CHEBI:141005"/>
        <dbReference type="ChEBI" id="CHEBI:456216"/>
        <dbReference type="EC" id="6.3.2.17"/>
    </reaction>
</comment>
<dbReference type="STRING" id="479434.Sthe_3030"/>
<evidence type="ECO:0000259" key="24">
    <source>
        <dbReference type="Pfam" id="PF08245"/>
    </source>
</evidence>
<dbReference type="InterPro" id="IPR013221">
    <property type="entry name" value="Mur_ligase_cen"/>
</dbReference>
<dbReference type="Gene3D" id="3.40.1190.10">
    <property type="entry name" value="Mur-like, catalytic domain"/>
    <property type="match status" value="1"/>
</dbReference>
<dbReference type="FunFam" id="3.40.1190.10:FF:000011">
    <property type="entry name" value="Folylpolyglutamate synthase/dihydrofolate synthase"/>
    <property type="match status" value="1"/>
</dbReference>
<evidence type="ECO:0000256" key="18">
    <source>
        <dbReference type="ARBA" id="ARBA00047493"/>
    </source>
</evidence>
<comment type="function">
    <text evidence="2">Functions in two distinct reactions of the de novo folate biosynthetic pathway. Catalyzes the addition of a glutamate residue to dihydropteroate (7,8-dihydropteroate or H2Pte) to form dihydrofolate (7,8-dihydrofolate monoglutamate or H2Pte-Glu). Also catalyzes successive additions of L-glutamate to tetrahydrofolate or 10-formyltetrahydrofolate or 5,10-methylenetetrahydrofolate, leading to folylpolyglutamate derivatives.</text>
</comment>
<dbReference type="HOGENOM" id="CLU_015869_1_2_0"/>
<feature type="domain" description="Mur ligase C-terminal" evidence="23">
    <location>
        <begin position="304"/>
        <end position="426"/>
    </location>
</feature>
<gene>
    <name evidence="25" type="ordered locus">Sthe_3030</name>
</gene>
<dbReference type="PIRSF" id="PIRSF001563">
    <property type="entry name" value="Folylpolyglu_synth"/>
    <property type="match status" value="1"/>
</dbReference>
<dbReference type="GO" id="GO:0046872">
    <property type="term" value="F:metal ion binding"/>
    <property type="evidence" value="ECO:0007669"/>
    <property type="project" value="UniProtKB-KW"/>
</dbReference>
<evidence type="ECO:0000256" key="15">
    <source>
        <dbReference type="ARBA" id="ARBA00030048"/>
    </source>
</evidence>
<evidence type="ECO:0000313" key="26">
    <source>
        <dbReference type="Proteomes" id="UP000002027"/>
    </source>
</evidence>
<evidence type="ECO:0000256" key="10">
    <source>
        <dbReference type="ARBA" id="ARBA00022723"/>
    </source>
</evidence>
<evidence type="ECO:0000256" key="16">
    <source>
        <dbReference type="ARBA" id="ARBA00030592"/>
    </source>
</evidence>
<evidence type="ECO:0000256" key="7">
    <source>
        <dbReference type="ARBA" id="ARBA00013025"/>
    </source>
</evidence>
<keyword evidence="9 22" id="KW-0436">Ligase</keyword>
<evidence type="ECO:0000256" key="11">
    <source>
        <dbReference type="ARBA" id="ARBA00022741"/>
    </source>
</evidence>
<dbReference type="InterPro" id="IPR018109">
    <property type="entry name" value="Folylpolyglutamate_synth_CS"/>
</dbReference>
<evidence type="ECO:0000256" key="12">
    <source>
        <dbReference type="ARBA" id="ARBA00022840"/>
    </source>
</evidence>
<dbReference type="Gene3D" id="3.90.190.20">
    <property type="entry name" value="Mur ligase, C-terminal domain"/>
    <property type="match status" value="1"/>
</dbReference>
<keyword evidence="12 22" id="KW-0067">ATP-binding</keyword>
<evidence type="ECO:0000256" key="4">
    <source>
        <dbReference type="ARBA" id="ARBA00005150"/>
    </source>
</evidence>
<dbReference type="GO" id="GO:0008841">
    <property type="term" value="F:dihydrofolate synthase activity"/>
    <property type="evidence" value="ECO:0007669"/>
    <property type="project" value="UniProtKB-EC"/>
</dbReference>